<keyword evidence="1" id="KW-0732">Signal</keyword>
<proteinExistence type="predicted"/>
<dbReference type="PANTHER" id="PTHR43135">
    <property type="entry name" value="ALPHA-D-RIBOSE 1-METHYLPHOSPHONATE 5-TRIPHOSPHATE DIPHOSPHATASE"/>
    <property type="match status" value="1"/>
</dbReference>
<dbReference type="Gene3D" id="1.20.58.520">
    <property type="entry name" value="Amidohydrolase"/>
    <property type="match status" value="1"/>
</dbReference>
<accession>A0A1A0DMA9</accession>
<dbReference type="Pfam" id="PF01979">
    <property type="entry name" value="Amidohydro_1"/>
    <property type="match status" value="1"/>
</dbReference>
<keyword evidence="3" id="KW-0378">Hydrolase</keyword>
<dbReference type="SUPFAM" id="SSF51338">
    <property type="entry name" value="Composite domain of metallo-dependent hydrolases"/>
    <property type="match status" value="1"/>
</dbReference>
<dbReference type="Gene3D" id="3.30.110.90">
    <property type="entry name" value="Amidohydrolase"/>
    <property type="match status" value="1"/>
</dbReference>
<evidence type="ECO:0000313" key="3">
    <source>
        <dbReference type="EMBL" id="OAZ76155.1"/>
    </source>
</evidence>
<evidence type="ECO:0000256" key="1">
    <source>
        <dbReference type="SAM" id="SignalP"/>
    </source>
</evidence>
<dbReference type="EMBL" id="LYUD01000020">
    <property type="protein sequence ID" value="OAZ76155.1"/>
    <property type="molecule type" value="Genomic_DNA"/>
</dbReference>
<dbReference type="EC" id="3.5.2.18" evidence="3"/>
<dbReference type="SUPFAM" id="SSF51556">
    <property type="entry name" value="Metallo-dependent hydrolases"/>
    <property type="match status" value="1"/>
</dbReference>
<comment type="caution">
    <text evidence="3">The sequence shown here is derived from an EMBL/GenBank/DDBJ whole genome shotgun (WGS) entry which is preliminary data.</text>
</comment>
<sequence length="446" mass="47540">MRRMFFITTALFMTTQALAASAPPVALTHVRIVDGTGAPPIEDATLVMQGDHILAVGKDVDIPKDAKVLDRSGDTALPGIISDHSHVGQYEGVTTGSQFYTRANIMAALGQYRRYGVTTVTALGNNVPDVFDPLRKEAHAGKTPADLFGVDQGIGVPNGAPPVNVAPNQLFRPKTANEAREAVDTMADEGTDLVKIWVDDFDGTLPVKMSPDIIAAVVEESHKRKLRVAAHIHDLEDAQHVVAAGVDILAHGVRDKPVTPELVAALKSRGIWYIATLQLDEATTAWADRAPWTQTSFAIAGLSGPLLKQINDPAWQAQHKAGKQADFARSSLEMNLQNLKTLHDAGVKIGFGTDSGATPLRVPGVAEHRELALIVQAGLTPLETIHIATQNAADLLNLSDRGVLAPGKRADVLVVTGNPAANIENADKIIETWENGVAISPPVLQK</sequence>
<gene>
    <name evidence="3" type="ORF">SRCM100623_00272</name>
</gene>
<organism evidence="3 4">
    <name type="scientific">Acetobacter pasteurianus</name>
    <name type="common">Acetobacter turbidans</name>
    <dbReference type="NCBI Taxonomy" id="438"/>
    <lineage>
        <taxon>Bacteria</taxon>
        <taxon>Pseudomonadati</taxon>
        <taxon>Pseudomonadota</taxon>
        <taxon>Alphaproteobacteria</taxon>
        <taxon>Acetobacterales</taxon>
        <taxon>Acetobacteraceae</taxon>
        <taxon>Acetobacter</taxon>
    </lineage>
</organism>
<dbReference type="PANTHER" id="PTHR43135:SF3">
    <property type="entry name" value="ALPHA-D-RIBOSE 1-METHYLPHOSPHONATE 5-TRIPHOSPHATE DIPHOSPHATASE"/>
    <property type="match status" value="1"/>
</dbReference>
<dbReference type="AlphaFoldDB" id="A0A1A0DMA9"/>
<dbReference type="GO" id="GO:0043792">
    <property type="term" value="F:enamidase activity"/>
    <property type="evidence" value="ECO:0007669"/>
    <property type="project" value="UniProtKB-EC"/>
</dbReference>
<dbReference type="InterPro" id="IPR051781">
    <property type="entry name" value="Metallo-dep_Hydrolase"/>
</dbReference>
<dbReference type="Gene3D" id="3.40.50.10910">
    <property type="entry name" value="Amidohydrolase"/>
    <property type="match status" value="1"/>
</dbReference>
<feature type="chain" id="PRO_5008289479" evidence="1">
    <location>
        <begin position="20"/>
        <end position="446"/>
    </location>
</feature>
<feature type="domain" description="Amidohydrolase-related" evidence="2">
    <location>
        <begin position="76"/>
        <end position="436"/>
    </location>
</feature>
<dbReference type="InterPro" id="IPR032466">
    <property type="entry name" value="Metal_Hydrolase"/>
</dbReference>
<dbReference type="OrthoDB" id="9782972at2"/>
<name>A0A1A0DMA9_ACEPA</name>
<evidence type="ECO:0000313" key="4">
    <source>
        <dbReference type="Proteomes" id="UP000093796"/>
    </source>
</evidence>
<reference evidence="3 4" key="1">
    <citation type="submission" date="2016-05" db="EMBL/GenBank/DDBJ databases">
        <title>Genome sequencing of Acetobacter pasteurianus strain SRCM100623.</title>
        <authorList>
            <person name="Song Y.R."/>
        </authorList>
    </citation>
    <scope>NUCLEOTIDE SEQUENCE [LARGE SCALE GENOMIC DNA]</scope>
    <source>
        <strain evidence="3 4">SRCM100623</strain>
    </source>
</reference>
<protein>
    <submittedName>
        <fullName evidence="3">Enamidase</fullName>
        <ecNumber evidence="3">3.5.2.18</ecNumber>
    </submittedName>
</protein>
<feature type="signal peptide" evidence="1">
    <location>
        <begin position="1"/>
        <end position="19"/>
    </location>
</feature>
<dbReference type="PATRIC" id="fig|438.15.peg.298"/>
<dbReference type="InterPro" id="IPR011059">
    <property type="entry name" value="Metal-dep_hydrolase_composite"/>
</dbReference>
<dbReference type="RefSeq" id="WP_003630571.1">
    <property type="nucleotide sequence ID" value="NZ_LYUD01000020.1"/>
</dbReference>
<dbReference type="InterPro" id="IPR006680">
    <property type="entry name" value="Amidohydro-rel"/>
</dbReference>
<dbReference type="eggNOG" id="COG1228">
    <property type="taxonomic scope" value="Bacteria"/>
</dbReference>
<dbReference type="Proteomes" id="UP000093796">
    <property type="component" value="Unassembled WGS sequence"/>
</dbReference>
<evidence type="ECO:0000259" key="2">
    <source>
        <dbReference type="Pfam" id="PF01979"/>
    </source>
</evidence>
<dbReference type="Gene3D" id="2.30.40.10">
    <property type="entry name" value="Urease, subunit C, domain 1"/>
    <property type="match status" value="1"/>
</dbReference>